<sequence>MCQAGCDGIIKDENGRWIRGAGSPFWIGLKNLAFTWFPCKLAMVVVGYESFNGDSWSWITVETSYVVGLVFVEFHVEVLVS</sequence>
<proteinExistence type="predicted"/>
<protein>
    <submittedName>
        <fullName evidence="1">Uncharacterized protein</fullName>
    </submittedName>
</protein>
<accession>A0AAN9JXB1</accession>
<dbReference type="EMBL" id="JAYMYQ010000011">
    <property type="protein sequence ID" value="KAK7305836.1"/>
    <property type="molecule type" value="Genomic_DNA"/>
</dbReference>
<evidence type="ECO:0000313" key="1">
    <source>
        <dbReference type="EMBL" id="KAK7305836.1"/>
    </source>
</evidence>
<evidence type="ECO:0000313" key="2">
    <source>
        <dbReference type="Proteomes" id="UP001367508"/>
    </source>
</evidence>
<reference evidence="1 2" key="1">
    <citation type="submission" date="2024-01" db="EMBL/GenBank/DDBJ databases">
        <title>The genomes of 5 underutilized Papilionoideae crops provide insights into root nodulation and disease resistanc.</title>
        <authorList>
            <person name="Jiang F."/>
        </authorList>
    </citation>
    <scope>NUCLEOTIDE SEQUENCE [LARGE SCALE GENOMIC DNA]</scope>
    <source>
        <strain evidence="1">LVBAO_FW01</strain>
        <tissue evidence="1">Leaves</tissue>
    </source>
</reference>
<gene>
    <name evidence="1" type="ORF">VNO77_43748</name>
</gene>
<organism evidence="1 2">
    <name type="scientific">Canavalia gladiata</name>
    <name type="common">Sword bean</name>
    <name type="synonym">Dolichos gladiatus</name>
    <dbReference type="NCBI Taxonomy" id="3824"/>
    <lineage>
        <taxon>Eukaryota</taxon>
        <taxon>Viridiplantae</taxon>
        <taxon>Streptophyta</taxon>
        <taxon>Embryophyta</taxon>
        <taxon>Tracheophyta</taxon>
        <taxon>Spermatophyta</taxon>
        <taxon>Magnoliopsida</taxon>
        <taxon>eudicotyledons</taxon>
        <taxon>Gunneridae</taxon>
        <taxon>Pentapetalae</taxon>
        <taxon>rosids</taxon>
        <taxon>fabids</taxon>
        <taxon>Fabales</taxon>
        <taxon>Fabaceae</taxon>
        <taxon>Papilionoideae</taxon>
        <taxon>50 kb inversion clade</taxon>
        <taxon>NPAAA clade</taxon>
        <taxon>indigoferoid/millettioid clade</taxon>
        <taxon>Phaseoleae</taxon>
        <taxon>Canavalia</taxon>
    </lineage>
</organism>
<keyword evidence="2" id="KW-1185">Reference proteome</keyword>
<comment type="caution">
    <text evidence="1">The sequence shown here is derived from an EMBL/GenBank/DDBJ whole genome shotgun (WGS) entry which is preliminary data.</text>
</comment>
<dbReference type="AlphaFoldDB" id="A0AAN9JXB1"/>
<dbReference type="Proteomes" id="UP001367508">
    <property type="component" value="Unassembled WGS sequence"/>
</dbReference>
<name>A0AAN9JXB1_CANGL</name>